<evidence type="ECO:0000256" key="2">
    <source>
        <dbReference type="ARBA" id="ARBA00023152"/>
    </source>
</evidence>
<evidence type="ECO:0000256" key="1">
    <source>
        <dbReference type="ARBA" id="ARBA00022432"/>
    </source>
</evidence>
<protein>
    <recommendedName>
        <fullName evidence="4">Glucose-6-phosphate isomerase</fullName>
        <ecNumber evidence="4">5.3.1.9</ecNumber>
    </recommendedName>
</protein>
<dbReference type="Gene3D" id="3.40.50.10490">
    <property type="entry name" value="Glucose-6-phosphate isomerase like protein, domain 1"/>
    <property type="match status" value="3"/>
</dbReference>
<reference evidence="6" key="1">
    <citation type="journal article" date="2019" name="Int. J. Syst. Evol. Microbiol.">
        <title>The Global Catalogue of Microorganisms (GCM) 10K type strain sequencing project: providing services to taxonomists for standard genome sequencing and annotation.</title>
        <authorList>
            <consortium name="The Broad Institute Genomics Platform"/>
            <consortium name="The Broad Institute Genome Sequencing Center for Infectious Disease"/>
            <person name="Wu L."/>
            <person name="Ma J."/>
        </authorList>
    </citation>
    <scope>NUCLEOTIDE SEQUENCE [LARGE SCALE GENOMIC DNA]</scope>
    <source>
        <strain evidence="6">NCAIM B.02333</strain>
    </source>
</reference>
<gene>
    <name evidence="5" type="ORF">ACFOLH_04255</name>
</gene>
<dbReference type="InterPro" id="IPR046348">
    <property type="entry name" value="SIS_dom_sf"/>
</dbReference>
<organism evidence="5 6">
    <name type="scientific">Aquipuribacter hungaricus</name>
    <dbReference type="NCBI Taxonomy" id="545624"/>
    <lineage>
        <taxon>Bacteria</taxon>
        <taxon>Bacillati</taxon>
        <taxon>Actinomycetota</taxon>
        <taxon>Actinomycetes</taxon>
        <taxon>Micrococcales</taxon>
        <taxon>Intrasporangiaceae</taxon>
        <taxon>Aquipuribacter</taxon>
    </lineage>
</organism>
<evidence type="ECO:0000256" key="4">
    <source>
        <dbReference type="RuleBase" id="RU000612"/>
    </source>
</evidence>
<keyword evidence="2 4" id="KW-0324">Glycolysis</keyword>
<dbReference type="RefSeq" id="WP_340291966.1">
    <property type="nucleotide sequence ID" value="NZ_JBBEOI010000055.1"/>
</dbReference>
<dbReference type="PANTHER" id="PTHR11469:SF1">
    <property type="entry name" value="GLUCOSE-6-PHOSPHATE ISOMERASE"/>
    <property type="match status" value="1"/>
</dbReference>
<comment type="catalytic activity">
    <reaction evidence="4">
        <text>alpha-D-glucose 6-phosphate = beta-D-fructose 6-phosphate</text>
        <dbReference type="Rhea" id="RHEA:11816"/>
        <dbReference type="ChEBI" id="CHEBI:57634"/>
        <dbReference type="ChEBI" id="CHEBI:58225"/>
        <dbReference type="EC" id="5.3.1.9"/>
    </reaction>
</comment>
<comment type="pathway">
    <text evidence="4">Carbohydrate degradation; glycolysis; D-glyceraldehyde 3-phosphate and glycerone phosphate from D-glucose: step 2/4.</text>
</comment>
<accession>A0ABV7WEV9</accession>
<comment type="similarity">
    <text evidence="4">Belongs to the GPI family.</text>
</comment>
<evidence type="ECO:0000313" key="6">
    <source>
        <dbReference type="Proteomes" id="UP001595685"/>
    </source>
</evidence>
<keyword evidence="6" id="KW-1185">Reference proteome</keyword>
<evidence type="ECO:0000256" key="3">
    <source>
        <dbReference type="ARBA" id="ARBA00023235"/>
    </source>
</evidence>
<dbReference type="PROSITE" id="PS51463">
    <property type="entry name" value="P_GLUCOSE_ISOMERASE_3"/>
    <property type="match status" value="1"/>
</dbReference>
<dbReference type="EC" id="5.3.1.9" evidence="4"/>
<keyword evidence="3 4" id="KW-0413">Isomerase</keyword>
<proteinExistence type="inferred from homology"/>
<comment type="caution">
    <text evidence="5">The sequence shown here is derived from an EMBL/GenBank/DDBJ whole genome shotgun (WGS) entry which is preliminary data.</text>
</comment>
<dbReference type="PRINTS" id="PR00662">
    <property type="entry name" value="G6PISOMERASE"/>
</dbReference>
<evidence type="ECO:0000313" key="5">
    <source>
        <dbReference type="EMBL" id="MFC3687547.1"/>
    </source>
</evidence>
<dbReference type="Proteomes" id="UP001595685">
    <property type="component" value="Unassembled WGS sequence"/>
</dbReference>
<dbReference type="InterPro" id="IPR001672">
    <property type="entry name" value="G6P_Isomerase"/>
</dbReference>
<sequence length="554" mass="56570">MTGGPVQVEVSGVVVDGSQDALVRLVEAQVASRTSAGDAEVWGPEAREEAAVRLAWTTLPATSRPLVDELVALRDELRAEGVDRVVLAGMGGSSLAPEVVCAAHGVPLVTLDATDPGQVRAALVELDRTVVVVSSKSGGTVETDSQRRIFEEAFTAAGIDPRTRVVVVTDPGSPLETVATEAGYRAVFRADPHVGGRYSALTAFGLVPSALAGADVGQLLDEALSAVEVCATDSPDNPALRLGAAFAGVQGSTGLRDKLVLVDSPGSGLPGLGNWVEQLVAESTGKQGHGVLPVVVGPDAPEATGLLPDAVRVAVSAGSADASAAGDVEVRVTGPLGAQMLVWEHATAAAGFLLGINPFDQPDVETAKNAARGLLEKTPEPTPARFVDRGVDVVADEDTLPEGTAEDLDAAVDATLAHLDATDGRGYVAVMVYLDRLAHADLAQVRDALAARTGRPVTFGWGPRFLHSTGQLHKGGPAVGVFVQVVGDLAEDLDVPGREFSLGRLKAAQAAGDADVLRGLGRPVLTLRVDGTDGLAAVAASLGRSAADPVAGAR</sequence>
<dbReference type="GO" id="GO:0016853">
    <property type="term" value="F:isomerase activity"/>
    <property type="evidence" value="ECO:0007669"/>
    <property type="project" value="UniProtKB-KW"/>
</dbReference>
<dbReference type="PANTHER" id="PTHR11469">
    <property type="entry name" value="GLUCOSE-6-PHOSPHATE ISOMERASE"/>
    <property type="match status" value="1"/>
</dbReference>
<name>A0ABV7WEV9_9MICO</name>
<dbReference type="Pfam" id="PF00342">
    <property type="entry name" value="PGI"/>
    <property type="match status" value="1"/>
</dbReference>
<keyword evidence="1 4" id="KW-0312">Gluconeogenesis</keyword>
<dbReference type="SUPFAM" id="SSF53697">
    <property type="entry name" value="SIS domain"/>
    <property type="match status" value="1"/>
</dbReference>
<dbReference type="EMBL" id="JBHRWW010000002">
    <property type="protein sequence ID" value="MFC3687547.1"/>
    <property type="molecule type" value="Genomic_DNA"/>
</dbReference>